<dbReference type="PROSITE" id="PS00687">
    <property type="entry name" value="ALDEHYDE_DEHYDR_GLU"/>
    <property type="match status" value="1"/>
</dbReference>
<dbReference type="FunFam" id="3.40.605.10:FF:000007">
    <property type="entry name" value="NAD/NADP-dependent betaine aldehyde dehydrogenase"/>
    <property type="match status" value="1"/>
</dbReference>
<comment type="caution">
    <text evidence="6">The sequence shown here is derived from an EMBL/GenBank/DDBJ whole genome shotgun (WGS) entry which is preliminary data.</text>
</comment>
<dbReference type="Gene3D" id="3.40.605.10">
    <property type="entry name" value="Aldehyde Dehydrogenase, Chain A, domain 1"/>
    <property type="match status" value="1"/>
</dbReference>
<name>G6EGN0_9SPHN</name>
<dbReference type="EMBL" id="AGFM01000055">
    <property type="protein sequence ID" value="EHJ59577.1"/>
    <property type="molecule type" value="Genomic_DNA"/>
</dbReference>
<dbReference type="Gene3D" id="3.40.309.10">
    <property type="entry name" value="Aldehyde Dehydrogenase, Chain A, domain 2"/>
    <property type="match status" value="1"/>
</dbReference>
<dbReference type="Proteomes" id="UP000004030">
    <property type="component" value="Unassembled WGS sequence"/>
</dbReference>
<accession>G6EGN0</accession>
<reference evidence="6 7" key="1">
    <citation type="journal article" date="2012" name="J. Bacteriol.">
        <title>Genome sequence of benzo(a)pyrene-degrading bacterium Novosphingobium pentaromativorans US6-1.</title>
        <authorList>
            <person name="Luo Y.R."/>
            <person name="Kang S.G."/>
            <person name="Kim S.J."/>
            <person name="Kim M.R."/>
            <person name="Li N."/>
            <person name="Lee J.H."/>
            <person name="Kwon K.K."/>
        </authorList>
    </citation>
    <scope>NUCLEOTIDE SEQUENCE [LARGE SCALE GENOMIC DNA]</scope>
    <source>
        <strain evidence="6 7">US6-1</strain>
    </source>
</reference>
<keyword evidence="7" id="KW-1185">Reference proteome</keyword>
<organism evidence="6 7">
    <name type="scientific">Novosphingobium pentaromativorans US6-1</name>
    <dbReference type="NCBI Taxonomy" id="1088721"/>
    <lineage>
        <taxon>Bacteria</taxon>
        <taxon>Pseudomonadati</taxon>
        <taxon>Pseudomonadota</taxon>
        <taxon>Alphaproteobacteria</taxon>
        <taxon>Sphingomonadales</taxon>
        <taxon>Sphingomonadaceae</taxon>
        <taxon>Novosphingobium</taxon>
    </lineage>
</organism>
<protein>
    <submittedName>
        <fullName evidence="6">Aldehyde dehydrogenase</fullName>
    </submittedName>
</protein>
<comment type="similarity">
    <text evidence="1 4">Belongs to the aldehyde dehydrogenase family.</text>
</comment>
<dbReference type="Pfam" id="PF00171">
    <property type="entry name" value="Aldedh"/>
    <property type="match status" value="1"/>
</dbReference>
<feature type="active site" evidence="3">
    <location>
        <position position="244"/>
    </location>
</feature>
<dbReference type="AlphaFoldDB" id="G6EGN0"/>
<sequence>MDEMTAYAMVINGERVAGASSFPVLNPADETAFAQCPKADKAQLEQAIAAAKAAFPGWAATPIEERAQALVAIGKALESRAQEFAGLITREQGKPIDQAMFEVMGSVAVLMTFAGMRLDPQVISDANGRKVIEHRTPLGVVAAITPWNYPLILHCAKVAPALMAGNSIVAKPAPTTPLATLKFVELCADHLPAGVLNVICDENDLGAELTSHPDVAKVSFTGSTPTGKKVVQAAAGTLKRTTLELGGNDAAIVLDDVDPVAVARHVFQGAMGNAGQICFAIKRAYVPSSLYEDFCAELARLASEAIVDDGAKQGTQVGPLQNAMQFEKVKGYLADAKQNGKVIAGGAPLDRPGYFIAPTIVRDIADDAKVVREEQFGPILPVLKYDDIDDVIARANDSEFGLSGTVWGKDVEAATAIAMRVDAGTVWVNQHMAIDFAIPFRGAKQSGIGGEYGQEGLHEYTQAHIVNAVELSDA</sequence>
<evidence type="ECO:0000256" key="4">
    <source>
        <dbReference type="RuleBase" id="RU003345"/>
    </source>
</evidence>
<dbReference type="InterPro" id="IPR029510">
    <property type="entry name" value="Ald_DH_CS_GLU"/>
</dbReference>
<evidence type="ECO:0000256" key="2">
    <source>
        <dbReference type="ARBA" id="ARBA00023002"/>
    </source>
</evidence>
<feature type="domain" description="Aldehyde dehydrogenase" evidence="5">
    <location>
        <begin position="20"/>
        <end position="465"/>
    </location>
</feature>
<evidence type="ECO:0000313" key="7">
    <source>
        <dbReference type="Proteomes" id="UP000004030"/>
    </source>
</evidence>
<dbReference type="InterPro" id="IPR016161">
    <property type="entry name" value="Ald_DH/histidinol_DH"/>
</dbReference>
<dbReference type="eggNOG" id="COG1012">
    <property type="taxonomic scope" value="Bacteria"/>
</dbReference>
<evidence type="ECO:0000313" key="6">
    <source>
        <dbReference type="EMBL" id="EHJ59577.1"/>
    </source>
</evidence>
<dbReference type="InterPro" id="IPR044086">
    <property type="entry name" value="LUC3-like"/>
</dbReference>
<dbReference type="GO" id="GO:0016620">
    <property type="term" value="F:oxidoreductase activity, acting on the aldehyde or oxo group of donors, NAD or NADP as acceptor"/>
    <property type="evidence" value="ECO:0007669"/>
    <property type="project" value="InterPro"/>
</dbReference>
<evidence type="ECO:0000256" key="3">
    <source>
        <dbReference type="PROSITE-ProRule" id="PRU10007"/>
    </source>
</evidence>
<dbReference type="CDD" id="cd07106">
    <property type="entry name" value="ALDH_AldA-AAD23400"/>
    <property type="match status" value="1"/>
</dbReference>
<gene>
    <name evidence="6" type="ORF">NSU_3460</name>
</gene>
<keyword evidence="2 4" id="KW-0560">Oxidoreductase</keyword>
<dbReference type="PANTHER" id="PTHR11699">
    <property type="entry name" value="ALDEHYDE DEHYDROGENASE-RELATED"/>
    <property type="match status" value="1"/>
</dbReference>
<proteinExistence type="inferred from homology"/>
<dbReference type="PATRIC" id="fig|1088721.3.peg.3414"/>
<dbReference type="InterPro" id="IPR016162">
    <property type="entry name" value="Ald_DH_N"/>
</dbReference>
<evidence type="ECO:0000259" key="5">
    <source>
        <dbReference type="Pfam" id="PF00171"/>
    </source>
</evidence>
<dbReference type="InterPro" id="IPR016163">
    <property type="entry name" value="Ald_DH_C"/>
</dbReference>
<evidence type="ECO:0000256" key="1">
    <source>
        <dbReference type="ARBA" id="ARBA00009986"/>
    </source>
</evidence>
<dbReference type="SUPFAM" id="SSF53720">
    <property type="entry name" value="ALDH-like"/>
    <property type="match status" value="1"/>
</dbReference>
<dbReference type="InterPro" id="IPR015590">
    <property type="entry name" value="Aldehyde_DH_dom"/>
</dbReference>